<feature type="region of interest" description="Disordered" evidence="1">
    <location>
        <begin position="45"/>
        <end position="97"/>
    </location>
</feature>
<gene>
    <name evidence="3" type="ORF">IQ251_09390</name>
</gene>
<accession>A0A929B7J3</accession>
<comment type="caution">
    <text evidence="3">The sequence shown here is derived from an EMBL/GenBank/DDBJ whole genome shotgun (WGS) entry which is preliminary data.</text>
</comment>
<dbReference type="Proteomes" id="UP000598360">
    <property type="component" value="Unassembled WGS sequence"/>
</dbReference>
<keyword evidence="2" id="KW-0812">Transmembrane</keyword>
<keyword evidence="2" id="KW-1133">Transmembrane helix</keyword>
<evidence type="ECO:0000256" key="2">
    <source>
        <dbReference type="SAM" id="Phobius"/>
    </source>
</evidence>
<evidence type="ECO:0000313" key="3">
    <source>
        <dbReference type="EMBL" id="MBE9374659.1"/>
    </source>
</evidence>
<dbReference type="RefSeq" id="WP_193928091.1">
    <property type="nucleotide sequence ID" value="NZ_JADEYC010000014.1"/>
</dbReference>
<keyword evidence="4" id="KW-1185">Reference proteome</keyword>
<reference evidence="3" key="1">
    <citation type="submission" date="2020-10" db="EMBL/GenBank/DDBJ databases">
        <title>Diversity and distribution of actinomycetes associated with coral in the coast of Hainan.</title>
        <authorList>
            <person name="Li F."/>
        </authorList>
    </citation>
    <scope>NUCLEOTIDE SEQUENCE</scope>
    <source>
        <strain evidence="3">HNM0983</strain>
    </source>
</reference>
<feature type="region of interest" description="Disordered" evidence="1">
    <location>
        <begin position="140"/>
        <end position="159"/>
    </location>
</feature>
<proteinExistence type="predicted"/>
<evidence type="ECO:0000256" key="1">
    <source>
        <dbReference type="SAM" id="MobiDB-lite"/>
    </source>
</evidence>
<feature type="transmembrane region" description="Helical" evidence="2">
    <location>
        <begin position="26"/>
        <end position="45"/>
    </location>
</feature>
<sequence length="191" mass="20667">MPIRTHRGRAAVYRRLWGWPLRSPRHLVVALVVVVGAATVVGLLLPDPPPQQRSPTYTAEPGGDVRAEAPTQPKSPPTLSVPQNAPPPARPSPRGVAVADAWAQRFTAFRPGMDEQRWLDGLRPHTTDEFITEMASVDPANAPSAVTGRPEPGPATSTSMVVRVPTDLGPLRVTVNRTPDGWRVATYDREG</sequence>
<dbReference type="AlphaFoldDB" id="A0A929B7J3"/>
<name>A0A929B7J3_9PSEU</name>
<organism evidence="3 4">
    <name type="scientific">Saccharopolyspora montiporae</name>
    <dbReference type="NCBI Taxonomy" id="2781240"/>
    <lineage>
        <taxon>Bacteria</taxon>
        <taxon>Bacillati</taxon>
        <taxon>Actinomycetota</taxon>
        <taxon>Actinomycetes</taxon>
        <taxon>Pseudonocardiales</taxon>
        <taxon>Pseudonocardiaceae</taxon>
        <taxon>Saccharopolyspora</taxon>
    </lineage>
</organism>
<evidence type="ECO:0000313" key="4">
    <source>
        <dbReference type="Proteomes" id="UP000598360"/>
    </source>
</evidence>
<keyword evidence="2" id="KW-0472">Membrane</keyword>
<protein>
    <submittedName>
        <fullName evidence="3">Uncharacterized protein</fullName>
    </submittedName>
</protein>
<dbReference type="EMBL" id="JADEYC010000014">
    <property type="protein sequence ID" value="MBE9374659.1"/>
    <property type="molecule type" value="Genomic_DNA"/>
</dbReference>